<feature type="non-terminal residue" evidence="3">
    <location>
        <position position="111"/>
    </location>
</feature>
<evidence type="ECO:0000256" key="1">
    <source>
        <dbReference type="SAM" id="Coils"/>
    </source>
</evidence>
<reference evidence="3 4" key="1">
    <citation type="submission" date="2018-03" db="EMBL/GenBank/DDBJ databases">
        <title>Cross-interface Injection: A General Nanoliter Liquid Handling Method Applied to Single Cells Genome Amplification Automated Nanoliter Liquid Handling Applied to Single Cell Multiple Displacement Amplification.</title>
        <authorList>
            <person name="Yun J."/>
            <person name="Xu P."/>
            <person name="Xu J."/>
            <person name="Dai X."/>
            <person name="Wang Y."/>
            <person name="Zheng X."/>
            <person name="Cao C."/>
            <person name="Yi Q."/>
            <person name="Zhu Y."/>
            <person name="Wang L."/>
            <person name="Dong Z."/>
            <person name="Huang Y."/>
            <person name="Huang L."/>
            <person name="Du W."/>
        </authorList>
    </citation>
    <scope>NUCLEOTIDE SEQUENCE [LARGE SCALE GENOMIC DNA]</scope>
    <source>
        <strain evidence="3 4">Z-D1-2</strain>
    </source>
</reference>
<evidence type="ECO:0000256" key="2">
    <source>
        <dbReference type="SAM" id="Phobius"/>
    </source>
</evidence>
<protein>
    <submittedName>
        <fullName evidence="3">Uncharacterized protein</fullName>
    </submittedName>
</protein>
<feature type="coiled-coil region" evidence="1">
    <location>
        <begin position="74"/>
        <end position="108"/>
    </location>
</feature>
<dbReference type="EMBL" id="PYVU01000732">
    <property type="protein sequence ID" value="PTB88561.1"/>
    <property type="molecule type" value="Genomic_DNA"/>
</dbReference>
<dbReference type="Proteomes" id="UP000240608">
    <property type="component" value="Unassembled WGS sequence"/>
</dbReference>
<keyword evidence="1" id="KW-0175">Coiled coil</keyword>
<evidence type="ECO:0000313" key="4">
    <source>
        <dbReference type="Proteomes" id="UP000240608"/>
    </source>
</evidence>
<accession>A0A2T4D420</accession>
<proteinExistence type="predicted"/>
<comment type="caution">
    <text evidence="3">The sequence shown here is derived from an EMBL/GenBank/DDBJ whole genome shotgun (WGS) entry which is preliminary data.</text>
</comment>
<feature type="transmembrane region" description="Helical" evidence="2">
    <location>
        <begin position="7"/>
        <end position="27"/>
    </location>
</feature>
<sequence>MKKIFAIFSYLLILIGIVLLLLFTYRYLKGNSFDNDAKFGDIIGGLIGSIWSLAGIFLFYLALTEQRKDIKINQDTLKSQIKSLDLQIEEYKLQRIELEETRKVLREQSET</sequence>
<keyword evidence="2" id="KW-0812">Transmembrane</keyword>
<organism evidence="3 4">
    <name type="scientific">Marivirga lumbricoides</name>
    <dbReference type="NCBI Taxonomy" id="1046115"/>
    <lineage>
        <taxon>Bacteria</taxon>
        <taxon>Pseudomonadati</taxon>
        <taxon>Bacteroidota</taxon>
        <taxon>Cytophagia</taxon>
        <taxon>Cytophagales</taxon>
        <taxon>Marivirgaceae</taxon>
        <taxon>Marivirga</taxon>
    </lineage>
</organism>
<dbReference type="AlphaFoldDB" id="A0A2T4D420"/>
<keyword evidence="2" id="KW-0472">Membrane</keyword>
<feature type="transmembrane region" description="Helical" evidence="2">
    <location>
        <begin position="42"/>
        <end position="63"/>
    </location>
</feature>
<evidence type="ECO:0000313" key="3">
    <source>
        <dbReference type="EMBL" id="PTB88561.1"/>
    </source>
</evidence>
<name>A0A2T4D420_9BACT</name>
<keyword evidence="2" id="KW-1133">Transmembrane helix</keyword>
<gene>
    <name evidence="3" type="ORF">C9994_17705</name>
</gene>